<protein>
    <submittedName>
        <fullName evidence="1">Tail protein</fullName>
    </submittedName>
</protein>
<dbReference type="RefSeq" id="WP_039205555.1">
    <property type="nucleotide sequence ID" value="NZ_JSCE01000001.1"/>
</dbReference>
<dbReference type="STRING" id="82374.NZ47_00010"/>
<reference evidence="1 2" key="1">
    <citation type="journal article" date="2013" name="PLoS ONE">
        <title>Identification and characterization of three novel lipases belonging to families II and V from Anaerovibrio lipolyticus 5ST.</title>
        <authorList>
            <person name="Prive F."/>
            <person name="Kaderbhai N.N."/>
            <person name="Girdwood S."/>
            <person name="Worgan H.J."/>
            <person name="Pinloche E."/>
            <person name="Scollan N.D."/>
            <person name="Huws S.A."/>
            <person name="Newbold C.J."/>
        </authorList>
    </citation>
    <scope>NUCLEOTIDE SEQUENCE [LARGE SCALE GENOMIC DNA]</scope>
    <source>
        <strain evidence="1 2">5S</strain>
    </source>
</reference>
<gene>
    <name evidence="1" type="ORF">NZ47_00010</name>
</gene>
<proteinExistence type="predicted"/>
<dbReference type="EMBL" id="JSCE01000001">
    <property type="protein sequence ID" value="KHM53236.1"/>
    <property type="molecule type" value="Genomic_DNA"/>
</dbReference>
<keyword evidence="2" id="KW-1185">Reference proteome</keyword>
<accession>A0A0B2K3E0</accession>
<dbReference type="InterPro" id="IPR006498">
    <property type="entry name" value="Tail_tube"/>
</dbReference>
<name>A0A0B2K3E0_9FIRM</name>
<comment type="caution">
    <text evidence="1">The sequence shown here is derived from an EMBL/GenBank/DDBJ whole genome shotgun (WGS) entry which is preliminary data.</text>
</comment>
<sequence>MAKTNIVRDKLVNFEVFISGDRKLGMADVTLPSFEYKTSTLSGAGIGGEIEMPTPGQTGSMELEINWRTINDDNAALLAMKAHDLELRGANENYDAGTGEIATEAVKINVRALPKKGDLGSLKPADHTDTKSTLEIIYIKESIAGKRVVEIDKLNYIHYVNGVDYLADVRKALGL</sequence>
<organism evidence="1 2">
    <name type="scientific">Anaerovibrio lipolyticus</name>
    <dbReference type="NCBI Taxonomy" id="82374"/>
    <lineage>
        <taxon>Bacteria</taxon>
        <taxon>Bacillati</taxon>
        <taxon>Bacillota</taxon>
        <taxon>Negativicutes</taxon>
        <taxon>Selenomonadales</taxon>
        <taxon>Selenomonadaceae</taxon>
        <taxon>Anaerovibrio</taxon>
    </lineage>
</organism>
<dbReference type="Proteomes" id="UP000030993">
    <property type="component" value="Unassembled WGS sequence"/>
</dbReference>
<dbReference type="Pfam" id="PF04985">
    <property type="entry name" value="Phage_tube"/>
    <property type="match status" value="1"/>
</dbReference>
<evidence type="ECO:0000313" key="1">
    <source>
        <dbReference type="EMBL" id="KHM53236.1"/>
    </source>
</evidence>
<evidence type="ECO:0000313" key="2">
    <source>
        <dbReference type="Proteomes" id="UP000030993"/>
    </source>
</evidence>
<dbReference type="AlphaFoldDB" id="A0A0B2K3E0"/>